<dbReference type="Gene3D" id="1.20.120.30">
    <property type="entry name" value="Aspartate receptor, ligand-binding domain"/>
    <property type="match status" value="1"/>
</dbReference>
<dbReference type="EMBL" id="JAJBZT010000005">
    <property type="protein sequence ID" value="MCB6183975.1"/>
    <property type="molecule type" value="Genomic_DNA"/>
</dbReference>
<reference evidence="2" key="1">
    <citation type="submission" date="2021-10" db="EMBL/GenBank/DDBJ databases">
        <title>The complete genome sequence of Leeia sp. TBRC 13508.</title>
        <authorList>
            <person name="Charoenyingcharoen P."/>
            <person name="Yukphan P."/>
        </authorList>
    </citation>
    <scope>NUCLEOTIDE SEQUENCE</scope>
    <source>
        <strain evidence="2">TBRC 13508</strain>
    </source>
</reference>
<sequence length="136" mass="15291">MEQQVAVSALRGFCELAKVDHLLYKFRVYQVLFGVSQEGVGNFASHMDCRLGQWYYQGEGHACFSQLGGYRDLERPHEKVHHAAIAAISAFQNGQVDQMLSQVEEMESASMLVIQSLEAMAMNGERHPHVLCMSDK</sequence>
<dbReference type="Proteomes" id="UP001165395">
    <property type="component" value="Unassembled WGS sequence"/>
</dbReference>
<evidence type="ECO:0000259" key="1">
    <source>
        <dbReference type="Pfam" id="PF13682"/>
    </source>
</evidence>
<dbReference type="Pfam" id="PF13682">
    <property type="entry name" value="CZB"/>
    <property type="match status" value="1"/>
</dbReference>
<name>A0ABS8D700_9NEIS</name>
<evidence type="ECO:0000313" key="3">
    <source>
        <dbReference type="Proteomes" id="UP001165395"/>
    </source>
</evidence>
<comment type="caution">
    <text evidence="2">The sequence shown here is derived from an EMBL/GenBank/DDBJ whole genome shotgun (WGS) entry which is preliminary data.</text>
</comment>
<proteinExistence type="predicted"/>
<organism evidence="2 3">
    <name type="scientific">Leeia speluncae</name>
    <dbReference type="NCBI Taxonomy" id="2884804"/>
    <lineage>
        <taxon>Bacteria</taxon>
        <taxon>Pseudomonadati</taxon>
        <taxon>Pseudomonadota</taxon>
        <taxon>Betaproteobacteria</taxon>
        <taxon>Neisseriales</taxon>
        <taxon>Leeiaceae</taxon>
        <taxon>Leeia</taxon>
    </lineage>
</organism>
<feature type="domain" description="Chemoreceptor zinc-binding" evidence="1">
    <location>
        <begin position="21"/>
        <end position="88"/>
    </location>
</feature>
<keyword evidence="3" id="KW-1185">Reference proteome</keyword>
<evidence type="ECO:0000313" key="2">
    <source>
        <dbReference type="EMBL" id="MCB6183975.1"/>
    </source>
</evidence>
<gene>
    <name evidence="2" type="ORF">LIN78_10505</name>
</gene>
<dbReference type="InterPro" id="IPR025991">
    <property type="entry name" value="Chemoreceptor_zinc-bind_dom"/>
</dbReference>
<protein>
    <submittedName>
        <fullName evidence="2">CZB domain-containing protein</fullName>
    </submittedName>
</protein>
<accession>A0ABS8D700</accession>